<protein>
    <recommendedName>
        <fullName evidence="4">Arrestin C-terminal-like domain-containing protein</fullName>
    </recommendedName>
</protein>
<sequence length="482" mass="52583">MSLEIVLDNYNGVCYPGQTIAGRIECVLNKEKNLRAIKIKFKGRAETEWHESESYYDHSSKKHRTRRVRYSAEEVYFEQEYILVQGGENYTLPQGRHVYPFSYILPQQLPSSFEGGYGNIQYTIKGVIDRPWKFDYETKILLNLCSPLDLNYIPGLRDPLATSVDKNICCCWCKSGPITFDISLPLRGYCPGQQVNIGAYVQNMSNVSAENVKFKIYKDTEFISHYPSTHHKHEEHVIAECEDGGIGAHGEKSWTSVLSIPTNANYPNLIPCNIINISYRLKGKVILPCPHTNLDVEFPCVIGTVPLTGVVDTTLGPPNTETSLPSYNLISGIQPPMPYPPGPLIGVPIAPAPPESAPLLPFPSGDSGYLPSNQPPYPSAIGNAAPYPSYPPTQVSNEKPPYSSGGPSPYLSGVSSPYPSSGQSPYPPTTASAPYPSAPGGSFAPALPTGAPYPTDGVFSGSSDATAPPSYEDAKQLKNEKQ</sequence>
<evidence type="ECO:0000313" key="5">
    <source>
        <dbReference type="EMBL" id="KAK4871528.1"/>
    </source>
</evidence>
<name>A0AAN7SK01_9COLE</name>
<dbReference type="GO" id="GO:0015031">
    <property type="term" value="P:protein transport"/>
    <property type="evidence" value="ECO:0007669"/>
    <property type="project" value="TreeGrafter"/>
</dbReference>
<organism evidence="5 6">
    <name type="scientific">Aquatica leii</name>
    <dbReference type="NCBI Taxonomy" id="1421715"/>
    <lineage>
        <taxon>Eukaryota</taxon>
        <taxon>Metazoa</taxon>
        <taxon>Ecdysozoa</taxon>
        <taxon>Arthropoda</taxon>
        <taxon>Hexapoda</taxon>
        <taxon>Insecta</taxon>
        <taxon>Pterygota</taxon>
        <taxon>Neoptera</taxon>
        <taxon>Endopterygota</taxon>
        <taxon>Coleoptera</taxon>
        <taxon>Polyphaga</taxon>
        <taxon>Elateriformia</taxon>
        <taxon>Elateroidea</taxon>
        <taxon>Lampyridae</taxon>
        <taxon>Luciolinae</taxon>
        <taxon>Aquatica</taxon>
    </lineage>
</organism>
<dbReference type="AlphaFoldDB" id="A0AAN7SK01"/>
<comment type="caution">
    <text evidence="5">The sequence shown here is derived from an EMBL/GenBank/DDBJ whole genome shotgun (WGS) entry which is preliminary data.</text>
</comment>
<evidence type="ECO:0000313" key="6">
    <source>
        <dbReference type="Proteomes" id="UP001353858"/>
    </source>
</evidence>
<dbReference type="EMBL" id="JARPUR010000008">
    <property type="protein sequence ID" value="KAK4871528.1"/>
    <property type="molecule type" value="Genomic_DNA"/>
</dbReference>
<dbReference type="Pfam" id="PF02752">
    <property type="entry name" value="Arrestin_C"/>
    <property type="match status" value="1"/>
</dbReference>
<evidence type="ECO:0000256" key="1">
    <source>
        <dbReference type="ARBA" id="ARBA00005298"/>
    </source>
</evidence>
<feature type="compositionally biased region" description="Basic and acidic residues" evidence="3">
    <location>
        <begin position="472"/>
        <end position="482"/>
    </location>
</feature>
<accession>A0AAN7SK01</accession>
<dbReference type="Proteomes" id="UP001353858">
    <property type="component" value="Unassembled WGS sequence"/>
</dbReference>
<dbReference type="InterPro" id="IPR050357">
    <property type="entry name" value="Arrestin_domain-protein"/>
</dbReference>
<dbReference type="PANTHER" id="PTHR11188">
    <property type="entry name" value="ARRESTIN DOMAIN CONTAINING PROTEIN"/>
    <property type="match status" value="1"/>
</dbReference>
<gene>
    <name evidence="5" type="ORF">RN001_015652</name>
</gene>
<keyword evidence="6" id="KW-1185">Reference proteome</keyword>
<feature type="compositionally biased region" description="Low complexity" evidence="3">
    <location>
        <begin position="400"/>
        <end position="446"/>
    </location>
</feature>
<dbReference type="InterPro" id="IPR011022">
    <property type="entry name" value="Arrestin_C-like"/>
</dbReference>
<reference evidence="6" key="1">
    <citation type="submission" date="2023-01" db="EMBL/GenBank/DDBJ databases">
        <title>Key to firefly adult light organ development and bioluminescence: homeobox transcription factors regulate luciferase expression and transportation to peroxisome.</title>
        <authorList>
            <person name="Fu X."/>
        </authorList>
    </citation>
    <scope>NUCLEOTIDE SEQUENCE [LARGE SCALE GENOMIC DNA]</scope>
</reference>
<dbReference type="SUPFAM" id="SSF81296">
    <property type="entry name" value="E set domains"/>
    <property type="match status" value="2"/>
</dbReference>
<dbReference type="SMART" id="SM01017">
    <property type="entry name" value="Arrestin_C"/>
    <property type="match status" value="1"/>
</dbReference>
<evidence type="ECO:0000256" key="3">
    <source>
        <dbReference type="SAM" id="MobiDB-lite"/>
    </source>
</evidence>
<dbReference type="Gene3D" id="2.60.40.640">
    <property type="match status" value="2"/>
</dbReference>
<proteinExistence type="inferred from homology"/>
<dbReference type="InterPro" id="IPR011021">
    <property type="entry name" value="Arrestin-like_N"/>
</dbReference>
<dbReference type="GO" id="GO:0005737">
    <property type="term" value="C:cytoplasm"/>
    <property type="evidence" value="ECO:0007669"/>
    <property type="project" value="TreeGrafter"/>
</dbReference>
<dbReference type="InterPro" id="IPR014756">
    <property type="entry name" value="Ig_E-set"/>
</dbReference>
<evidence type="ECO:0000256" key="2">
    <source>
        <dbReference type="ARBA" id="ARBA00022606"/>
    </source>
</evidence>
<comment type="similarity">
    <text evidence="1">Belongs to the arrestin family.</text>
</comment>
<dbReference type="PANTHER" id="PTHR11188:SF176">
    <property type="entry name" value="ARRESTIN DOMAIN-CONTAINING PROTEIN 1"/>
    <property type="match status" value="1"/>
</dbReference>
<feature type="domain" description="Arrestin C-terminal-like" evidence="4">
    <location>
        <begin position="174"/>
        <end position="307"/>
    </location>
</feature>
<evidence type="ECO:0000259" key="4">
    <source>
        <dbReference type="SMART" id="SM01017"/>
    </source>
</evidence>
<keyword evidence="2" id="KW-0716">Sensory transduction</keyword>
<dbReference type="Pfam" id="PF00339">
    <property type="entry name" value="Arrestin_N"/>
    <property type="match status" value="1"/>
</dbReference>
<feature type="region of interest" description="Disordered" evidence="3">
    <location>
        <begin position="357"/>
        <end position="482"/>
    </location>
</feature>
<dbReference type="InterPro" id="IPR014752">
    <property type="entry name" value="Arrestin-like_C"/>
</dbReference>